<feature type="compositionally biased region" description="Basic and acidic residues" evidence="4">
    <location>
        <begin position="466"/>
        <end position="477"/>
    </location>
</feature>
<reference evidence="6" key="1">
    <citation type="submission" date="2007-07" db="EMBL/GenBank/DDBJ databases">
        <title>PCAP assembly of the Caenorhabditis remanei genome.</title>
        <authorList>
            <consortium name="The Caenorhabditis remanei Sequencing Consortium"/>
            <person name="Wilson R.K."/>
        </authorList>
    </citation>
    <scope>NUCLEOTIDE SEQUENCE [LARGE SCALE GENOMIC DNA]</scope>
    <source>
        <strain evidence="6">PB4641</strain>
    </source>
</reference>
<evidence type="ECO:0000256" key="1">
    <source>
        <dbReference type="ARBA" id="ARBA00022553"/>
    </source>
</evidence>
<gene>
    <name evidence="6" type="primary">Cre-larp-5</name>
    <name evidence="6" type="ORF">CRE_28018</name>
</gene>
<feature type="domain" description="HTH La-type RNA-binding" evidence="5">
    <location>
        <begin position="30"/>
        <end position="119"/>
    </location>
</feature>
<evidence type="ECO:0000313" key="7">
    <source>
        <dbReference type="Proteomes" id="UP000008281"/>
    </source>
</evidence>
<feature type="compositionally biased region" description="Low complexity" evidence="4">
    <location>
        <begin position="489"/>
        <end position="499"/>
    </location>
</feature>
<dbReference type="Pfam" id="PF26088">
    <property type="entry name" value="RRM_LARP4"/>
    <property type="match status" value="1"/>
</dbReference>
<feature type="compositionally biased region" description="Low complexity" evidence="4">
    <location>
        <begin position="555"/>
        <end position="578"/>
    </location>
</feature>
<evidence type="ECO:0000256" key="3">
    <source>
        <dbReference type="PROSITE-ProRule" id="PRU00332"/>
    </source>
</evidence>
<feature type="compositionally biased region" description="Low complexity" evidence="4">
    <location>
        <begin position="351"/>
        <end position="361"/>
    </location>
</feature>
<evidence type="ECO:0000256" key="4">
    <source>
        <dbReference type="SAM" id="MobiDB-lite"/>
    </source>
</evidence>
<keyword evidence="1" id="KW-0597">Phosphoprotein</keyword>
<dbReference type="InterPro" id="IPR058699">
    <property type="entry name" value="RRM_LARP4/4B"/>
</dbReference>
<feature type="compositionally biased region" description="Polar residues" evidence="4">
    <location>
        <begin position="420"/>
        <end position="464"/>
    </location>
</feature>
<feature type="region of interest" description="Disordered" evidence="4">
    <location>
        <begin position="306"/>
        <end position="580"/>
    </location>
</feature>
<dbReference type="InterPro" id="IPR036390">
    <property type="entry name" value="WH_DNA-bd_sf"/>
</dbReference>
<dbReference type="GO" id="GO:0003730">
    <property type="term" value="F:mRNA 3'-UTR binding"/>
    <property type="evidence" value="ECO:0007669"/>
    <property type="project" value="TreeGrafter"/>
</dbReference>
<feature type="compositionally biased region" description="Low complexity" evidence="4">
    <location>
        <begin position="316"/>
        <end position="328"/>
    </location>
</feature>
<dbReference type="eggNOG" id="KOG2591">
    <property type="taxonomic scope" value="Eukaryota"/>
</dbReference>
<dbReference type="HOGENOM" id="CLU_391409_0_0_1"/>
<organism evidence="7">
    <name type="scientific">Caenorhabditis remanei</name>
    <name type="common">Caenorhabditis vulgaris</name>
    <dbReference type="NCBI Taxonomy" id="31234"/>
    <lineage>
        <taxon>Eukaryota</taxon>
        <taxon>Metazoa</taxon>
        <taxon>Ecdysozoa</taxon>
        <taxon>Nematoda</taxon>
        <taxon>Chromadorea</taxon>
        <taxon>Rhabditida</taxon>
        <taxon>Rhabditina</taxon>
        <taxon>Rhabditomorpha</taxon>
        <taxon>Rhabditoidea</taxon>
        <taxon>Rhabditidae</taxon>
        <taxon>Peloderinae</taxon>
        <taxon>Caenorhabditis</taxon>
    </lineage>
</organism>
<dbReference type="Gene3D" id="1.10.10.10">
    <property type="entry name" value="Winged helix-like DNA-binding domain superfamily/Winged helix DNA-binding domain"/>
    <property type="match status" value="1"/>
</dbReference>
<dbReference type="InterPro" id="IPR006630">
    <property type="entry name" value="La_HTH"/>
</dbReference>
<evidence type="ECO:0000313" key="6">
    <source>
        <dbReference type="EMBL" id="EFP02832.1"/>
    </source>
</evidence>
<feature type="region of interest" description="Disordered" evidence="4">
    <location>
        <begin position="278"/>
        <end position="297"/>
    </location>
</feature>
<dbReference type="Pfam" id="PF05383">
    <property type="entry name" value="La"/>
    <property type="match status" value="1"/>
</dbReference>
<dbReference type="AlphaFoldDB" id="E3LLW5"/>
<feature type="compositionally biased region" description="Pro residues" evidence="4">
    <location>
        <begin position="283"/>
        <end position="293"/>
    </location>
</feature>
<evidence type="ECO:0000256" key="2">
    <source>
        <dbReference type="ARBA" id="ARBA00022884"/>
    </source>
</evidence>
<proteinExistence type="predicted"/>
<dbReference type="SMART" id="SM00715">
    <property type="entry name" value="LA"/>
    <property type="match status" value="1"/>
</dbReference>
<dbReference type="InterPro" id="IPR036388">
    <property type="entry name" value="WH-like_DNA-bd_sf"/>
</dbReference>
<dbReference type="GO" id="GO:0005829">
    <property type="term" value="C:cytosol"/>
    <property type="evidence" value="ECO:0007669"/>
    <property type="project" value="TreeGrafter"/>
</dbReference>
<dbReference type="STRING" id="31234.E3LLW5"/>
<dbReference type="GO" id="GO:0010494">
    <property type="term" value="C:cytoplasmic stress granule"/>
    <property type="evidence" value="ECO:0007669"/>
    <property type="project" value="TreeGrafter"/>
</dbReference>
<sequence length="705" mass="79120">MYGTQPQGPTSSSAFVSSNHFYPVMSVPPPMTQDELKQQLRSQLEYYFSRENLISDRFLKIQMDADQFVPIHVVAGFPKVRRLTNDVDLIVEALRDSTVVEMDENCEKVRPITKRTTIIIREIPEEYREEVVKLLEDGPPFTELKYGLNDSWYVTYDNELDTQVAYVSVQHRKNEVTQRPVCVSSHKNNIRPSRIFTFQARIKAGGPPTVAPSIEVSNGEKNRLATLSNGENGMFQLRELGHTLAHYGFVPIASYRPGEPILSPFEYKTPTFSISSNSLSYHPPGPTAPPPLLQSPQQQFFYPSSLSTQRNFDEVSTASSTSTRTTASNYNNRTGSRNGVGGGSQTNQFYESRSSFSNSNEFRGRGGSGGRFQGNQSESNGRQTNGRGNWRGGQRNAVVTNGYNHQNNRQNGQQNSWRNEQNPQKSTWKPDQNGQQQNWRKGQNGQQSNWRSEQNGHSSNQWWLNNDRENQNHRFDSNNRYNNRPKPHVSSSSSSSVSSKHFSLDAVETPNNSELSTPPPTSKHSQQYSVPTPSDLPAPPVWPAPNFDRRRKSSEASSTTITTNTTTNTLTPSTPVTSIDQFPTFSDVQETTSSEQLKTVNIENGTNHSNTKVETKSFVTEKEKVRSPPIVPVPVPPTPIAAPSFAFEETAFPSLPKKVEPVKPPQKPTFSSVAAGRRNLVKQMVPEKKTTYAEKLKQREALLRK</sequence>
<keyword evidence="2 3" id="KW-0694">RNA-binding</keyword>
<protein>
    <submittedName>
        <fullName evidence="6">CRE-LARP-5 protein</fullName>
    </submittedName>
</protein>
<feature type="compositionally biased region" description="Low complexity" evidence="4">
    <location>
        <begin position="373"/>
        <end position="419"/>
    </location>
</feature>
<dbReference type="GO" id="GO:0045727">
    <property type="term" value="P:positive regulation of translation"/>
    <property type="evidence" value="ECO:0007669"/>
    <property type="project" value="TreeGrafter"/>
</dbReference>
<name>E3LLW5_CAERE</name>
<dbReference type="EMBL" id="DS268411">
    <property type="protein sequence ID" value="EFP02832.1"/>
    <property type="molecule type" value="Genomic_DNA"/>
</dbReference>
<dbReference type="FunCoup" id="E3LLW5">
    <property type="interactions" value="1738"/>
</dbReference>
<dbReference type="OMA" id="DRYLKCQ"/>
<dbReference type="InterPro" id="IPR045180">
    <property type="entry name" value="La_dom_prot"/>
</dbReference>
<feature type="compositionally biased region" description="Pro residues" evidence="4">
    <location>
        <begin position="534"/>
        <end position="543"/>
    </location>
</feature>
<evidence type="ECO:0000259" key="5">
    <source>
        <dbReference type="PROSITE" id="PS50961"/>
    </source>
</evidence>
<accession>E3LLW5</accession>
<dbReference type="PROSITE" id="PS50961">
    <property type="entry name" value="HTH_LA"/>
    <property type="match status" value="1"/>
</dbReference>
<dbReference type="OrthoDB" id="340227at2759"/>
<dbReference type="InParanoid" id="E3LLW5"/>
<keyword evidence="7" id="KW-1185">Reference proteome</keyword>
<dbReference type="SUPFAM" id="SSF46785">
    <property type="entry name" value="Winged helix' DNA-binding domain"/>
    <property type="match status" value="1"/>
</dbReference>
<dbReference type="PANTHER" id="PTHR22792">
    <property type="entry name" value="LUPUS LA PROTEIN-RELATED"/>
    <property type="match status" value="1"/>
</dbReference>
<dbReference type="PANTHER" id="PTHR22792:SF131">
    <property type="entry name" value="LA-RELATED PROTEIN LARP4B"/>
    <property type="match status" value="1"/>
</dbReference>
<feature type="compositionally biased region" description="Polar residues" evidence="4">
    <location>
        <begin position="509"/>
        <end position="532"/>
    </location>
</feature>
<dbReference type="Proteomes" id="UP000008281">
    <property type="component" value="Unassembled WGS sequence"/>
</dbReference>